<dbReference type="AlphaFoldDB" id="A0A5J6MY75"/>
<dbReference type="OrthoDB" id="181267at2"/>
<dbReference type="Gene3D" id="3.10.310.10">
    <property type="entry name" value="Diaminopimelate Epimerase, Chain A, domain 1"/>
    <property type="match status" value="2"/>
</dbReference>
<comment type="similarity">
    <text evidence="1">Belongs to the proline racemase family.</text>
</comment>
<reference evidence="3 4" key="1">
    <citation type="submission" date="2019-08" db="EMBL/GenBank/DDBJ databases">
        <title>Hyperibacter terrae gen. nov., sp. nov. and Hyperibacter viscosus sp. nov., two new members in the family Rhodospirillaceae isolated from the rhizosphere of Hypericum perforatum.</title>
        <authorList>
            <person name="Noviana Z."/>
        </authorList>
    </citation>
    <scope>NUCLEOTIDE SEQUENCE [LARGE SCALE GENOMIC DNA]</scope>
    <source>
        <strain evidence="3 4">R5959</strain>
    </source>
</reference>
<dbReference type="RefSeq" id="WP_151118111.1">
    <property type="nucleotide sequence ID" value="NZ_CP042582.1"/>
</dbReference>
<accession>A0A5J6MY75</accession>
<dbReference type="FunFam" id="3.10.310.10:FF:000005">
    <property type="entry name" value="Proline racemase"/>
    <property type="match status" value="1"/>
</dbReference>
<protein>
    <submittedName>
        <fullName evidence="3">Proline racemase</fullName>
    </submittedName>
</protein>
<proteinExistence type="inferred from homology"/>
<dbReference type="Proteomes" id="UP000325797">
    <property type="component" value="Chromosome"/>
</dbReference>
<dbReference type="GO" id="GO:0047580">
    <property type="term" value="F:4-hydroxyproline epimerase activity"/>
    <property type="evidence" value="ECO:0007669"/>
    <property type="project" value="TreeGrafter"/>
</dbReference>
<dbReference type="PIRSF" id="PIRSF029792">
    <property type="entry name" value="Pro_racemase"/>
    <property type="match status" value="1"/>
</dbReference>
<evidence type="ECO:0000313" key="3">
    <source>
        <dbReference type="EMBL" id="QEX22648.1"/>
    </source>
</evidence>
<evidence type="ECO:0000256" key="1">
    <source>
        <dbReference type="ARBA" id="ARBA00007529"/>
    </source>
</evidence>
<dbReference type="PANTHER" id="PTHR33442:SF5">
    <property type="entry name" value="BIFUNCTIONAL TRANS-3-HYDROXY-L-PROLINE DEHYDRATASE_2-EPIMERASE"/>
    <property type="match status" value="1"/>
</dbReference>
<organism evidence="3 4">
    <name type="scientific">Hypericibacter adhaerens</name>
    <dbReference type="NCBI Taxonomy" id="2602016"/>
    <lineage>
        <taxon>Bacteria</taxon>
        <taxon>Pseudomonadati</taxon>
        <taxon>Pseudomonadota</taxon>
        <taxon>Alphaproteobacteria</taxon>
        <taxon>Rhodospirillales</taxon>
        <taxon>Dongiaceae</taxon>
        <taxon>Hypericibacter</taxon>
    </lineage>
</organism>
<dbReference type="KEGG" id="hadh:FRZ61_25800"/>
<feature type="active site" description="Proton donor" evidence="2">
    <location>
        <position position="257"/>
    </location>
</feature>
<feature type="active site" description="Proton acceptor" evidence="2">
    <location>
        <position position="91"/>
    </location>
</feature>
<dbReference type="EMBL" id="CP042582">
    <property type="protein sequence ID" value="QEX22648.1"/>
    <property type="molecule type" value="Genomic_DNA"/>
</dbReference>
<evidence type="ECO:0000256" key="2">
    <source>
        <dbReference type="PIRSR" id="PIRSR029792-1"/>
    </source>
</evidence>
<dbReference type="SFLD" id="SFLDS00028">
    <property type="entry name" value="Proline_Racemase"/>
    <property type="match status" value="1"/>
</dbReference>
<dbReference type="PANTHER" id="PTHR33442">
    <property type="entry name" value="TRANS-3-HYDROXY-L-PROLINE DEHYDRATASE"/>
    <property type="match status" value="1"/>
</dbReference>
<name>A0A5J6MY75_9PROT</name>
<keyword evidence="4" id="KW-1185">Reference proteome</keyword>
<dbReference type="SUPFAM" id="SSF54506">
    <property type="entry name" value="Diaminopimelate epimerase-like"/>
    <property type="match status" value="1"/>
</dbReference>
<evidence type="ECO:0000313" key="4">
    <source>
        <dbReference type="Proteomes" id="UP000325797"/>
    </source>
</evidence>
<dbReference type="Pfam" id="PF05544">
    <property type="entry name" value="Pro_racemase"/>
    <property type="match status" value="1"/>
</dbReference>
<gene>
    <name evidence="3" type="ORF">FRZ61_25800</name>
</gene>
<sequence>MRWSQTFTVVDCHAEGEIGKVVTGGVFDVPGRTMFDKMRHLAEHRDGLRKFVLFEPRGTVNHNANIILPTNNPEAAMGFVILESTEYPAMSGSNTICVATALLETGILPMKEPVTELVLEAPGGLIKVTCDCKDGKVRQVKFTNQPAFAYHLDKVVEVEGLGSLKVDVAYGGMTYVHVDATALGLGLTRDEARDLCGLGQRIKTAAAAQLEVSHPENPLIPGITQTQFMGPFRREGGRLTAKNTVIVSPGRNDRSPCGTGTCARLAVMHAKGQIKPGEVFDHESLIGTHFISEIVGTTKVGRYPAVIPTVAGQAWITAISQFGYDPTDPFPEGFTLSDVWLKAL</sequence>
<dbReference type="InterPro" id="IPR008794">
    <property type="entry name" value="Pro_racemase_fam"/>
</dbReference>